<sequence length="162" mass="18575">MGSATCIGLGCQRQRSKQVNELNEQINAHEVTSVEDIKATSLARLELEQYKAYYNSEMAKRMELVEDYSHAIYNNAQRIQNQESVNYINDYLPKAEAEADKHWKAILKLDADFNDKLDEVRAEANRKSDEFAKYLNEDNKHNLAYYSPSYSIQVANKVSGKG</sequence>
<name>A0AAU8UCW6_9LACT</name>
<dbReference type="EMBL" id="CP014164">
    <property type="protein sequence ID" value="AMC00129.1"/>
    <property type="molecule type" value="Genomic_DNA"/>
</dbReference>
<reference evidence="1 2" key="1">
    <citation type="journal article" date="2016" name="Genome Announc.">
        <title>Complete Genome Sequences of Aerococcus christensenii CCUG 28831T, Aerococcus sanguinicola CCUG 43001T, Aerococcus urinae CCUG 36881T, Aerococcus urinaeequi CCUG 28094T, Aerococcus urinaehominis CCUG 42038 BT, and Aerococcus viridans CCUG 4311T.</title>
        <authorList>
            <person name="Carkaci D."/>
            <person name="Dargis R."/>
            <person name="Nielsen X.C."/>
            <person name="Skovgaard O."/>
            <person name="Fuursted K."/>
            <person name="Christensen J.J."/>
        </authorList>
    </citation>
    <scope>NUCLEOTIDE SEQUENCE [LARGE SCALE GENOMIC DNA]</scope>
    <source>
        <strain evidence="1 2">CCUG4311</strain>
    </source>
</reference>
<proteinExistence type="predicted"/>
<dbReference type="AlphaFoldDB" id="A0AAU8UCW6"/>
<accession>A0AAU8UCW6</accession>
<dbReference type="GeneID" id="32029361"/>
<dbReference type="KEGG" id="avs:AWM76_00350"/>
<gene>
    <name evidence="1" type="ORF">AWM76_00350</name>
</gene>
<dbReference type="RefSeq" id="WP_003142881.1">
    <property type="nucleotide sequence ID" value="NZ_CP014164.1"/>
</dbReference>
<protein>
    <recommendedName>
        <fullName evidence="3">Lipoprotein</fullName>
    </recommendedName>
</protein>
<evidence type="ECO:0000313" key="1">
    <source>
        <dbReference type="EMBL" id="AMC00129.1"/>
    </source>
</evidence>
<evidence type="ECO:0000313" key="2">
    <source>
        <dbReference type="Proteomes" id="UP000066986"/>
    </source>
</evidence>
<dbReference type="Proteomes" id="UP000066986">
    <property type="component" value="Chromosome"/>
</dbReference>
<organism evidence="1 2">
    <name type="scientific">Aerococcus viridans</name>
    <dbReference type="NCBI Taxonomy" id="1377"/>
    <lineage>
        <taxon>Bacteria</taxon>
        <taxon>Bacillati</taxon>
        <taxon>Bacillota</taxon>
        <taxon>Bacilli</taxon>
        <taxon>Lactobacillales</taxon>
        <taxon>Aerococcaceae</taxon>
        <taxon>Aerococcus</taxon>
    </lineage>
</organism>
<reference evidence="2" key="2">
    <citation type="submission" date="2016-01" db="EMBL/GenBank/DDBJ databases">
        <title>Six Aerococcus type strain genome sequencing and assembly using PacBio and Illumina Hiseq.</title>
        <authorList>
            <person name="Carkaci D."/>
            <person name="Dargis R."/>
            <person name="Nielsen X.C."/>
            <person name="Skovgaard O."/>
            <person name="Fuursted K."/>
            <person name="Christensen J.J."/>
        </authorList>
    </citation>
    <scope>NUCLEOTIDE SEQUENCE [LARGE SCALE GENOMIC DNA]</scope>
    <source>
        <strain evidence="2">CCUG4311</strain>
    </source>
</reference>
<evidence type="ECO:0008006" key="3">
    <source>
        <dbReference type="Google" id="ProtNLM"/>
    </source>
</evidence>